<proteinExistence type="predicted"/>
<dbReference type="Proteomes" id="UP001314263">
    <property type="component" value="Unassembled WGS sequence"/>
</dbReference>
<evidence type="ECO:0000313" key="3">
    <source>
        <dbReference type="Proteomes" id="UP001314263"/>
    </source>
</evidence>
<sequence>MYDLEEKATDITKKAVRGAAHTDDKVNIKSSKKAPAKRVTAKKVAHNAKQGKGAKARHTAPEKKGPEKETRAQTRAQKDAAKRKQPEQAVEPEVSYQQPSVYQPGQGKKAAAECKQQRVTAGPGAKGTHSSMQLPLPAVRPLLASSSGKEMEEPDIVIDLEKENMSFQLPHEAAMPCPLQHTAVSSSQGSTANSVE</sequence>
<dbReference type="EMBL" id="CAUYUE010000003">
    <property type="protein sequence ID" value="CAK0754572.1"/>
    <property type="molecule type" value="Genomic_DNA"/>
</dbReference>
<dbReference type="AlphaFoldDB" id="A0AAV1HWX1"/>
<accession>A0AAV1HWX1</accession>
<feature type="region of interest" description="Disordered" evidence="1">
    <location>
        <begin position="1"/>
        <end position="138"/>
    </location>
</feature>
<evidence type="ECO:0000313" key="2">
    <source>
        <dbReference type="EMBL" id="CAK0754572.1"/>
    </source>
</evidence>
<evidence type="ECO:0000256" key="1">
    <source>
        <dbReference type="SAM" id="MobiDB-lite"/>
    </source>
</evidence>
<reference evidence="2 3" key="1">
    <citation type="submission" date="2023-10" db="EMBL/GenBank/DDBJ databases">
        <authorList>
            <person name="Maclean D."/>
            <person name="Macfadyen A."/>
        </authorList>
    </citation>
    <scope>NUCLEOTIDE SEQUENCE [LARGE SCALE GENOMIC DNA]</scope>
</reference>
<name>A0AAV1HWX1_9CHLO</name>
<feature type="compositionally biased region" description="Basic and acidic residues" evidence="1">
    <location>
        <begin position="59"/>
        <end position="86"/>
    </location>
</feature>
<keyword evidence="3" id="KW-1185">Reference proteome</keyword>
<feature type="compositionally biased region" description="Basic and acidic residues" evidence="1">
    <location>
        <begin position="1"/>
        <end position="13"/>
    </location>
</feature>
<protein>
    <submittedName>
        <fullName evidence="2">Uncharacterized protein</fullName>
    </submittedName>
</protein>
<feature type="compositionally biased region" description="Basic residues" evidence="1">
    <location>
        <begin position="30"/>
        <end position="46"/>
    </location>
</feature>
<comment type="caution">
    <text evidence="2">The sequence shown here is derived from an EMBL/GenBank/DDBJ whole genome shotgun (WGS) entry which is preliminary data.</text>
</comment>
<organism evidence="2 3">
    <name type="scientific">Coccomyxa viridis</name>
    <dbReference type="NCBI Taxonomy" id="1274662"/>
    <lineage>
        <taxon>Eukaryota</taxon>
        <taxon>Viridiplantae</taxon>
        <taxon>Chlorophyta</taxon>
        <taxon>core chlorophytes</taxon>
        <taxon>Trebouxiophyceae</taxon>
        <taxon>Trebouxiophyceae incertae sedis</taxon>
        <taxon>Coccomyxaceae</taxon>
        <taxon>Coccomyxa</taxon>
    </lineage>
</organism>
<gene>
    <name evidence="2" type="ORF">CVIRNUC_002308</name>
</gene>